<accession>A0A0Q0YQB9</accession>
<evidence type="ECO:0000313" key="2">
    <source>
        <dbReference type="Proteomes" id="UP000050517"/>
    </source>
</evidence>
<dbReference type="OrthoDB" id="530636at2"/>
<dbReference type="PATRIC" id="fig|1544416.3.peg.1466"/>
<comment type="caution">
    <text evidence="1">The sequence shown here is derived from an EMBL/GenBank/DDBJ whole genome shotgun (WGS) entry which is preliminary data.</text>
</comment>
<keyword evidence="2" id="KW-1185">Reference proteome</keyword>
<dbReference type="InterPro" id="IPR054211">
    <property type="entry name" value="DUF6918"/>
</dbReference>
<dbReference type="EMBL" id="LKST01000002">
    <property type="protein sequence ID" value="KQB84653.1"/>
    <property type="molecule type" value="Genomic_DNA"/>
</dbReference>
<dbReference type="RefSeq" id="WP_055122551.1">
    <property type="nucleotide sequence ID" value="NZ_LKST01000002.1"/>
</dbReference>
<dbReference type="STRING" id="1544416.Cocul_01464"/>
<name>A0A0Q0YQB9_9CORY</name>
<gene>
    <name evidence="1" type="ORF">Cocul_01464</name>
</gene>
<organism evidence="1 2">
    <name type="scientific">Corynebacterium oculi</name>
    <dbReference type="NCBI Taxonomy" id="1544416"/>
    <lineage>
        <taxon>Bacteria</taxon>
        <taxon>Bacillati</taxon>
        <taxon>Actinomycetota</taxon>
        <taxon>Actinomycetes</taxon>
        <taxon>Mycobacteriales</taxon>
        <taxon>Corynebacteriaceae</taxon>
        <taxon>Corynebacterium</taxon>
    </lineage>
</organism>
<proteinExistence type="predicted"/>
<protein>
    <submittedName>
        <fullName evidence="1">Uncharacterized protein</fullName>
    </submittedName>
</protein>
<dbReference type="AlphaFoldDB" id="A0A0Q0YQB9"/>
<dbReference type="Proteomes" id="UP000050517">
    <property type="component" value="Unassembled WGS sequence"/>
</dbReference>
<reference evidence="1 2" key="1">
    <citation type="submission" date="2015-10" db="EMBL/GenBank/DDBJ databases">
        <title>Corynebacteirum lowii and Corynebacterium oculi species nova, derived from human clinical disease and and emended description of Corynebacterium mastiditis.</title>
        <authorList>
            <person name="Bernard K."/>
            <person name="Pacheco A.L."/>
            <person name="Mcdougall C."/>
            <person name="Burtx T."/>
            <person name="Weibe D."/>
            <person name="Tyler S."/>
            <person name="Olson A.B."/>
            <person name="Cnockaert M."/>
            <person name="Eguchi H."/>
            <person name="Kuwahara T."/>
            <person name="Nakayama-Imaohji H."/>
            <person name="Boudewijins M."/>
            <person name="Van Hoecke F."/>
            <person name="Bernier A.-M."/>
            <person name="Vandamme P."/>
        </authorList>
    </citation>
    <scope>NUCLEOTIDE SEQUENCE [LARGE SCALE GENOMIC DNA]</scope>
    <source>
        <strain evidence="1 2">NML 130210</strain>
    </source>
</reference>
<evidence type="ECO:0000313" key="1">
    <source>
        <dbReference type="EMBL" id="KQB84653.1"/>
    </source>
</evidence>
<sequence length="145" mass="15308">MTTLHSILDDPQRSTAIAELAAFAEKVARSQSGMTGITLKTGLKAARKIDSEIVPRGVSRLLPDVVEALTPLWQEYADSTAQGFGTHLESHSSRAIDALLAVADRHAEKLGGPLGTAYSALRGKASTIIEPTLPELGAILEKHAA</sequence>
<dbReference type="Pfam" id="PF21893">
    <property type="entry name" value="DUF6918"/>
    <property type="match status" value="1"/>
</dbReference>